<feature type="transmembrane region" description="Helical" evidence="1">
    <location>
        <begin position="33"/>
        <end position="55"/>
    </location>
</feature>
<dbReference type="EMBL" id="LS483343">
    <property type="protein sequence ID" value="SQF41103.1"/>
    <property type="molecule type" value="Genomic_DNA"/>
</dbReference>
<name>A0A2X3WB10_9STRE</name>
<keyword evidence="3" id="KW-1185">Reference proteome</keyword>
<dbReference type="AlphaFoldDB" id="A0A2X3WB10"/>
<evidence type="ECO:0000256" key="1">
    <source>
        <dbReference type="SAM" id="Phobius"/>
    </source>
</evidence>
<dbReference type="Pfam" id="PF11457">
    <property type="entry name" value="DUF3021"/>
    <property type="match status" value="1"/>
</dbReference>
<feature type="transmembrane region" description="Helical" evidence="1">
    <location>
        <begin position="88"/>
        <end position="112"/>
    </location>
</feature>
<evidence type="ECO:0000313" key="3">
    <source>
        <dbReference type="Proteomes" id="UP000249495"/>
    </source>
</evidence>
<keyword evidence="1" id="KW-0472">Membrane</keyword>
<keyword evidence="1" id="KW-1133">Transmembrane helix</keyword>
<gene>
    <name evidence="2" type="ORF">NCTC12278_01701</name>
</gene>
<accession>A0A2X3WB10</accession>
<reference evidence="2 3" key="1">
    <citation type="submission" date="2018-06" db="EMBL/GenBank/DDBJ databases">
        <authorList>
            <consortium name="Pathogen Informatics"/>
            <person name="Doyle S."/>
        </authorList>
    </citation>
    <scope>NUCLEOTIDE SEQUENCE [LARGE SCALE GENOMIC DNA]</scope>
    <source>
        <strain evidence="2 3">NCTC12278</strain>
    </source>
</reference>
<organism evidence="2 3">
    <name type="scientific">Streptococcus ferus</name>
    <dbReference type="NCBI Taxonomy" id="1345"/>
    <lineage>
        <taxon>Bacteria</taxon>
        <taxon>Bacillati</taxon>
        <taxon>Bacillota</taxon>
        <taxon>Bacilli</taxon>
        <taxon>Lactobacillales</taxon>
        <taxon>Streptococcaceae</taxon>
        <taxon>Streptococcus</taxon>
    </lineage>
</organism>
<keyword evidence="1" id="KW-0812">Transmembrane</keyword>
<dbReference type="STRING" id="1123303.GCA_000372425_01303"/>
<proteinExistence type="predicted"/>
<protein>
    <submittedName>
        <fullName evidence="2">Membrane protein</fullName>
    </submittedName>
</protein>
<dbReference type="Proteomes" id="UP000249495">
    <property type="component" value="Chromosome 1"/>
</dbReference>
<sequence length="131" mass="14827">MRKLLEAFLIGIGYGTIVYVSCLYIQGVETQTLSNIASVALFSGVIGIVSLIFLVDALALKWQLLIHFLSVFGLIVGMNAYNGFTDQFFHPLFLGGFVLIYVLVWLVMLYLTHEKVNRINHKLEEKRKNKS</sequence>
<evidence type="ECO:0000313" key="2">
    <source>
        <dbReference type="EMBL" id="SQF41103.1"/>
    </source>
</evidence>
<dbReference type="KEGG" id="sfer:NCTC12278_01701"/>
<feature type="transmembrane region" description="Helical" evidence="1">
    <location>
        <begin position="62"/>
        <end position="82"/>
    </location>
</feature>
<dbReference type="RefSeq" id="WP_018030626.1">
    <property type="nucleotide sequence ID" value="NZ_LS483343.1"/>
</dbReference>
<feature type="transmembrane region" description="Helical" evidence="1">
    <location>
        <begin position="7"/>
        <end position="27"/>
    </location>
</feature>
<dbReference type="InterPro" id="IPR021560">
    <property type="entry name" value="DUF3021"/>
</dbReference>
<dbReference type="OrthoDB" id="2222903at2"/>